<evidence type="ECO:0000313" key="3">
    <source>
        <dbReference type="Proteomes" id="UP000217790"/>
    </source>
</evidence>
<keyword evidence="3" id="KW-1185">Reference proteome</keyword>
<accession>A0A2H3DZB8</accession>
<dbReference type="AlphaFoldDB" id="A0A2H3DZB8"/>
<proteinExistence type="predicted"/>
<dbReference type="OrthoDB" id="2337158at2759"/>
<feature type="region of interest" description="Disordered" evidence="1">
    <location>
        <begin position="161"/>
        <end position="186"/>
    </location>
</feature>
<sequence length="449" mass="49992">MDMSSSNAARPVSEVDMNYSQAGLVDNCFEEDQYEAGISVLDQLRSPRRRPKASHIRQLLYMALYPPSFQINEVDVTASPSKIKQGAPFRLKTTAIRSAQRLLLSFALTNTPKGLFRTVPGYDEAVPSTEGDDDSVLARDSQCITRSKNCWSLLKPGFIKSPASSSQSSGTKRRRSQHDEEDDSVVSENAWPTLEWFITIFEKDESMTEVGEPPYSELLLSQIPPTRDGKARWELSAPLDVVFCCLQQRNDNYRKLGARLMALLINLSLTIHLDHPIFVSSVFSRLSTTSTDLFVYLMLSVPPSPSMLRFKVSLCQHFLRNHDGHVSNVSARPKPQARAPPRARGSNATTLPEPTPEATAPLVARKIALPSAKEIVRLASLKPTSSSVSIPRIQFELVQAYTLLQRQCAEEERDQDWLAGFYKDNLKGAFGGACEGRQFGQVLQTLIEA</sequence>
<name>A0A2H3DZB8_ARMGA</name>
<dbReference type="OMA" id="VDNCFEE"/>
<feature type="compositionally biased region" description="Low complexity" evidence="1">
    <location>
        <begin position="331"/>
        <end position="357"/>
    </location>
</feature>
<evidence type="ECO:0000313" key="2">
    <source>
        <dbReference type="EMBL" id="PBL00532.1"/>
    </source>
</evidence>
<feature type="region of interest" description="Disordered" evidence="1">
    <location>
        <begin position="326"/>
        <end position="357"/>
    </location>
</feature>
<dbReference type="EMBL" id="KZ293646">
    <property type="protein sequence ID" value="PBL00532.1"/>
    <property type="molecule type" value="Genomic_DNA"/>
</dbReference>
<evidence type="ECO:0000256" key="1">
    <source>
        <dbReference type="SAM" id="MobiDB-lite"/>
    </source>
</evidence>
<organism evidence="2 3">
    <name type="scientific">Armillaria gallica</name>
    <name type="common">Bulbous honey fungus</name>
    <name type="synonym">Armillaria bulbosa</name>
    <dbReference type="NCBI Taxonomy" id="47427"/>
    <lineage>
        <taxon>Eukaryota</taxon>
        <taxon>Fungi</taxon>
        <taxon>Dikarya</taxon>
        <taxon>Basidiomycota</taxon>
        <taxon>Agaricomycotina</taxon>
        <taxon>Agaricomycetes</taxon>
        <taxon>Agaricomycetidae</taxon>
        <taxon>Agaricales</taxon>
        <taxon>Marasmiineae</taxon>
        <taxon>Physalacriaceae</taxon>
        <taxon>Armillaria</taxon>
    </lineage>
</organism>
<gene>
    <name evidence="2" type="ORF">ARMGADRAFT_1058572</name>
</gene>
<reference evidence="3" key="1">
    <citation type="journal article" date="2017" name="Nat. Ecol. Evol.">
        <title>Genome expansion and lineage-specific genetic innovations in the forest pathogenic fungi Armillaria.</title>
        <authorList>
            <person name="Sipos G."/>
            <person name="Prasanna A.N."/>
            <person name="Walter M.C."/>
            <person name="O'Connor E."/>
            <person name="Balint B."/>
            <person name="Krizsan K."/>
            <person name="Kiss B."/>
            <person name="Hess J."/>
            <person name="Varga T."/>
            <person name="Slot J."/>
            <person name="Riley R."/>
            <person name="Boka B."/>
            <person name="Rigling D."/>
            <person name="Barry K."/>
            <person name="Lee J."/>
            <person name="Mihaltcheva S."/>
            <person name="LaButti K."/>
            <person name="Lipzen A."/>
            <person name="Waldron R."/>
            <person name="Moloney N.M."/>
            <person name="Sperisen C."/>
            <person name="Kredics L."/>
            <person name="Vagvoelgyi C."/>
            <person name="Patrignani A."/>
            <person name="Fitzpatrick D."/>
            <person name="Nagy I."/>
            <person name="Doyle S."/>
            <person name="Anderson J.B."/>
            <person name="Grigoriev I.V."/>
            <person name="Gueldener U."/>
            <person name="Muensterkoetter M."/>
            <person name="Nagy L.G."/>
        </authorList>
    </citation>
    <scope>NUCLEOTIDE SEQUENCE [LARGE SCALE GENOMIC DNA]</scope>
    <source>
        <strain evidence="3">Ar21-2</strain>
    </source>
</reference>
<protein>
    <submittedName>
        <fullName evidence="2">Uncharacterized protein</fullName>
    </submittedName>
</protein>
<dbReference type="Proteomes" id="UP000217790">
    <property type="component" value="Unassembled WGS sequence"/>
</dbReference>
<dbReference type="InParanoid" id="A0A2H3DZB8"/>